<dbReference type="InterPro" id="IPR027417">
    <property type="entry name" value="P-loop_NTPase"/>
</dbReference>
<reference evidence="1" key="1">
    <citation type="submission" date="2021-10" db="EMBL/GenBank/DDBJ databases">
        <title>Tropical sea cucumber genome reveals ecological adaptation and Cuvierian tubules defense mechanism.</title>
        <authorList>
            <person name="Chen T."/>
        </authorList>
    </citation>
    <scope>NUCLEOTIDE SEQUENCE</scope>
    <source>
        <strain evidence="1">Nanhai2018</strain>
        <tissue evidence="1">Muscle</tissue>
    </source>
</reference>
<comment type="caution">
    <text evidence="1">The sequence shown here is derived from an EMBL/GenBank/DDBJ whole genome shotgun (WGS) entry which is preliminary data.</text>
</comment>
<dbReference type="OrthoDB" id="6336761at2759"/>
<proteinExistence type="predicted"/>
<name>A0A9Q1HKN9_HOLLE</name>
<organism evidence="1 2">
    <name type="scientific">Holothuria leucospilota</name>
    <name type="common">Black long sea cucumber</name>
    <name type="synonym">Mertensiothuria leucospilota</name>
    <dbReference type="NCBI Taxonomy" id="206669"/>
    <lineage>
        <taxon>Eukaryota</taxon>
        <taxon>Metazoa</taxon>
        <taxon>Echinodermata</taxon>
        <taxon>Eleutherozoa</taxon>
        <taxon>Echinozoa</taxon>
        <taxon>Holothuroidea</taxon>
        <taxon>Aspidochirotacea</taxon>
        <taxon>Aspidochirotida</taxon>
        <taxon>Holothuriidae</taxon>
        <taxon>Holothuria</taxon>
    </lineage>
</organism>
<dbReference type="EMBL" id="JAIZAY010000001">
    <property type="protein sequence ID" value="KAJ8048613.1"/>
    <property type="molecule type" value="Genomic_DNA"/>
</dbReference>
<dbReference type="Proteomes" id="UP001152320">
    <property type="component" value="Chromosome 1"/>
</dbReference>
<evidence type="ECO:0000313" key="1">
    <source>
        <dbReference type="EMBL" id="KAJ8048613.1"/>
    </source>
</evidence>
<dbReference type="AlphaFoldDB" id="A0A9Q1HKN9"/>
<keyword evidence="2" id="KW-1185">Reference proteome</keyword>
<accession>A0A9Q1HKN9</accession>
<protein>
    <submittedName>
        <fullName evidence="1">Uncharacterized protein</fullName>
    </submittedName>
</protein>
<dbReference type="Gene3D" id="3.40.50.300">
    <property type="entry name" value="P-loop containing nucleotide triphosphate hydrolases"/>
    <property type="match status" value="1"/>
</dbReference>
<evidence type="ECO:0000313" key="2">
    <source>
        <dbReference type="Proteomes" id="UP001152320"/>
    </source>
</evidence>
<gene>
    <name evidence="1" type="ORF">HOLleu_00991</name>
</gene>
<sequence>MKVQPIPNIRHQMYCVNELFVEGGMKVLTSNEIIREANETIEDYTERKERWGVKSTRRILEGAPGYGKSTVALQLAYDWCKGGEVDASNADILILLRLRQLKGISSIFKTYFPNPRPS</sequence>